<dbReference type="Pfam" id="PF10328">
    <property type="entry name" value="7TM_GPCR_Srx"/>
    <property type="match status" value="1"/>
</dbReference>
<name>A0A090LAI0_STRRB</name>
<keyword evidence="3" id="KW-0675">Receptor</keyword>
<keyword evidence="1" id="KW-1133">Transmembrane helix</keyword>
<evidence type="ECO:0000256" key="1">
    <source>
        <dbReference type="SAM" id="Phobius"/>
    </source>
</evidence>
<keyword evidence="1" id="KW-0812">Transmembrane</keyword>
<accession>A0A090LAI0</accession>
<feature type="transmembrane region" description="Helical" evidence="1">
    <location>
        <begin position="223"/>
        <end position="244"/>
    </location>
</feature>
<organism evidence="3">
    <name type="scientific">Strongyloides ratti</name>
    <name type="common">Parasitic roundworm</name>
    <dbReference type="NCBI Taxonomy" id="34506"/>
    <lineage>
        <taxon>Eukaryota</taxon>
        <taxon>Metazoa</taxon>
        <taxon>Ecdysozoa</taxon>
        <taxon>Nematoda</taxon>
        <taxon>Chromadorea</taxon>
        <taxon>Rhabditida</taxon>
        <taxon>Tylenchina</taxon>
        <taxon>Panagrolaimomorpha</taxon>
        <taxon>Strongyloidoidea</taxon>
        <taxon>Strongyloididae</taxon>
        <taxon>Strongyloides</taxon>
    </lineage>
</organism>
<sequence>MLFFSQFLFTSSTNINFYLYKIIKLWGTFAVIQQINHFISSIYTISFSLPPEIILRFFGSTLQCGYLTSVLCAFILTLNRFDAIYRNQFFPTIDREKVFNYFIYFCYFYAFIILCVYNIPDFGYYFYLQTLSFQYSVDQNRWRYIWEYENKSTFSILIFCLFIYLNIFFKILLLRTNAPGKHYKCSDIKLLVPALFEIILTLILEILWEYWLEPNSESRYKFVILNFLYILVSGTNTITSFLILKEVQNTAKTIFNCKKKLTCNRISSVAHY</sequence>
<dbReference type="GeneID" id="36376910"/>
<evidence type="ECO:0000259" key="2">
    <source>
        <dbReference type="Pfam" id="PF10328"/>
    </source>
</evidence>
<evidence type="ECO:0000313" key="5">
    <source>
        <dbReference type="WBParaSite" id="SRAE_1000279900.1"/>
    </source>
</evidence>
<reference evidence="5" key="3">
    <citation type="submission" date="2020-12" db="UniProtKB">
        <authorList>
            <consortium name="WormBaseParasite"/>
        </authorList>
    </citation>
    <scope>IDENTIFICATION</scope>
</reference>
<dbReference type="EMBL" id="LN609528">
    <property type="protein sequence ID" value="CEF64545.1"/>
    <property type="molecule type" value="Genomic_DNA"/>
</dbReference>
<dbReference type="AlphaFoldDB" id="A0A090LAI0"/>
<evidence type="ECO:0000313" key="3">
    <source>
        <dbReference type="EMBL" id="CEF64545.1"/>
    </source>
</evidence>
<feature type="domain" description="7TM GPCR serpentine receptor class x (Srx)" evidence="2">
    <location>
        <begin position="2"/>
        <end position="231"/>
    </location>
</feature>
<dbReference type="WBParaSite" id="SRAE_1000279900.1">
    <property type="protein sequence ID" value="SRAE_1000279900.1"/>
    <property type="gene ID" value="WBGene00259415"/>
</dbReference>
<dbReference type="RefSeq" id="XP_024503746.1">
    <property type="nucleotide sequence ID" value="XM_024649916.1"/>
</dbReference>
<dbReference type="WormBase" id="SRAE_1000279900">
    <property type="protein sequence ID" value="SRP03802"/>
    <property type="gene ID" value="WBGene00259415"/>
</dbReference>
<dbReference type="CTD" id="36376910"/>
<protein>
    <submittedName>
        <fullName evidence="3 5">7TM GPCR, serpentine receptor class x (Srx) family-containing protein</fullName>
    </submittedName>
</protein>
<gene>
    <name evidence="3 5 6" type="ORF">SRAE_1000279900</name>
</gene>
<proteinExistence type="predicted"/>
<dbReference type="OMA" id="ILEILWE"/>
<keyword evidence="4" id="KW-1185">Reference proteome</keyword>
<feature type="transmembrane region" description="Helical" evidence="1">
    <location>
        <begin position="152"/>
        <end position="169"/>
    </location>
</feature>
<reference evidence="4" key="2">
    <citation type="submission" date="2014-09" db="EMBL/GenBank/DDBJ databases">
        <authorList>
            <person name="Martin A.A."/>
        </authorList>
    </citation>
    <scope>NUCLEOTIDE SEQUENCE</scope>
    <source>
        <strain evidence="4">ED321</strain>
    </source>
</reference>
<dbReference type="Proteomes" id="UP000035682">
    <property type="component" value="Unplaced"/>
</dbReference>
<evidence type="ECO:0000313" key="4">
    <source>
        <dbReference type="Proteomes" id="UP000035682"/>
    </source>
</evidence>
<evidence type="ECO:0000313" key="6">
    <source>
        <dbReference type="WormBase" id="SRAE_1000279900"/>
    </source>
</evidence>
<feature type="transmembrane region" description="Helical" evidence="1">
    <location>
        <begin position="98"/>
        <end position="119"/>
    </location>
</feature>
<feature type="transmembrane region" description="Helical" evidence="1">
    <location>
        <begin position="53"/>
        <end position="78"/>
    </location>
</feature>
<reference evidence="3" key="1">
    <citation type="submission" date="2014-09" db="EMBL/GenBank/DDBJ databases">
        <authorList>
            <person name="Aslett A.Martin."/>
        </authorList>
    </citation>
    <scope>NUCLEOTIDE SEQUENCE</scope>
    <source>
        <strain evidence="3">ED321 Heterogonic</strain>
    </source>
</reference>
<dbReference type="InterPro" id="IPR019430">
    <property type="entry name" value="7TM_GPCR_serpentine_rcpt_Srx"/>
</dbReference>
<feature type="transmembrane region" description="Helical" evidence="1">
    <location>
        <begin position="190"/>
        <end position="211"/>
    </location>
</feature>
<keyword evidence="1" id="KW-0472">Membrane</keyword>